<keyword evidence="9" id="KW-1278">Translocase</keyword>
<proteinExistence type="inferred from homology"/>
<evidence type="ECO:0000256" key="4">
    <source>
        <dbReference type="ARBA" id="ARBA00022448"/>
    </source>
</evidence>
<feature type="transmembrane region" description="Helical" evidence="9">
    <location>
        <begin position="7"/>
        <end position="26"/>
    </location>
</feature>
<comment type="function">
    <text evidence="9">Core subunit of the mitochondrial membrane respiratory chain NADH dehydrogenase (Complex I) which catalyzes electron transfer from NADH through the respiratory chain, using ubiquinone as an electron acceptor. Essential for the catalytic activity of complex I.</text>
</comment>
<evidence type="ECO:0000256" key="8">
    <source>
        <dbReference type="ARBA" id="ARBA00049551"/>
    </source>
</evidence>
<reference evidence="10" key="1">
    <citation type="submission" date="2016-05" db="EMBL/GenBank/DDBJ databases">
        <authorList>
            <person name="Lavstsen T."/>
            <person name="Jespersen J.S."/>
        </authorList>
    </citation>
    <scope>NUCLEOTIDE SEQUENCE</scope>
</reference>
<keyword evidence="6 9" id="KW-1133">Transmembrane helix</keyword>
<evidence type="ECO:0000256" key="6">
    <source>
        <dbReference type="ARBA" id="ARBA00022989"/>
    </source>
</evidence>
<evidence type="ECO:0000256" key="9">
    <source>
        <dbReference type="RuleBase" id="RU003640"/>
    </source>
</evidence>
<evidence type="ECO:0000256" key="3">
    <source>
        <dbReference type="ARBA" id="ARBA00021007"/>
    </source>
</evidence>
<comment type="subcellular location">
    <subcellularLocation>
        <location evidence="1">Membrane</location>
    </subcellularLocation>
    <subcellularLocation>
        <location evidence="9">Mitochondrion membrane</location>
        <topology evidence="9">Multi-pass membrane protein</topology>
    </subcellularLocation>
</comment>
<keyword evidence="9" id="KW-0249">Electron transport</keyword>
<dbReference type="InterPro" id="IPR038430">
    <property type="entry name" value="NDAH_ubi_oxred_su3_sf"/>
</dbReference>
<keyword evidence="9" id="KW-0679">Respiratory chain</keyword>
<sequence length="118" mass="14084">MLFFFCLGVLFMMVFVLVVVFHMFLWNLDLNVFSGERSWVSSFECGFLSQRLVENPFSYTYFILLVFFVVFDLEVSLLLNMPYQGVLYKNLLCYLFFFALVGFGFLVEIRRGYVSWIY</sequence>
<keyword evidence="9" id="KW-0520">NAD</keyword>
<keyword evidence="4 9" id="KW-0813">Transport</keyword>
<accession>A0A191TE91</accession>
<organism evidence="10">
    <name type="scientific">Fasciolopsis buskii</name>
    <dbReference type="NCBI Taxonomy" id="27845"/>
    <lineage>
        <taxon>Eukaryota</taxon>
        <taxon>Metazoa</taxon>
        <taxon>Spiralia</taxon>
        <taxon>Lophotrochozoa</taxon>
        <taxon>Platyhelminthes</taxon>
        <taxon>Trematoda</taxon>
        <taxon>Digenea</taxon>
        <taxon>Plagiorchiida</taxon>
        <taxon>Echinostomata</taxon>
        <taxon>Echinostomatoidea</taxon>
        <taxon>Fasciolidae</taxon>
        <taxon>Fasciolopsis</taxon>
    </lineage>
</organism>
<comment type="similarity">
    <text evidence="2 9">Belongs to the complex I subunit 3 family.</text>
</comment>
<keyword evidence="5 9" id="KW-0812">Transmembrane</keyword>
<dbReference type="GO" id="GO:0031966">
    <property type="term" value="C:mitochondrial membrane"/>
    <property type="evidence" value="ECO:0007669"/>
    <property type="project" value="UniProtKB-SubCell"/>
</dbReference>
<gene>
    <name evidence="10" type="primary">nad3</name>
</gene>
<protein>
    <recommendedName>
        <fullName evidence="3 9">NADH-ubiquinone oxidoreductase chain 3</fullName>
        <ecNumber evidence="9">7.1.1.2</ecNumber>
    </recommendedName>
</protein>
<dbReference type="Gene3D" id="1.20.58.1610">
    <property type="entry name" value="NADH:ubiquinone/plastoquinone oxidoreductase, chain 3"/>
    <property type="match status" value="1"/>
</dbReference>
<feature type="transmembrane region" description="Helical" evidence="9">
    <location>
        <begin position="59"/>
        <end position="79"/>
    </location>
</feature>
<evidence type="ECO:0000256" key="7">
    <source>
        <dbReference type="ARBA" id="ARBA00023136"/>
    </source>
</evidence>
<keyword evidence="7 9" id="KW-0472">Membrane</keyword>
<dbReference type="GO" id="GO:0008137">
    <property type="term" value="F:NADH dehydrogenase (ubiquinone) activity"/>
    <property type="evidence" value="ECO:0007669"/>
    <property type="project" value="UniProtKB-UniRule"/>
</dbReference>
<evidence type="ECO:0000256" key="2">
    <source>
        <dbReference type="ARBA" id="ARBA00008472"/>
    </source>
</evidence>
<evidence type="ECO:0000256" key="1">
    <source>
        <dbReference type="ARBA" id="ARBA00004370"/>
    </source>
</evidence>
<comment type="catalytic activity">
    <reaction evidence="8 9">
        <text>a ubiquinone + NADH + 5 H(+)(in) = a ubiquinol + NAD(+) + 4 H(+)(out)</text>
        <dbReference type="Rhea" id="RHEA:29091"/>
        <dbReference type="Rhea" id="RHEA-COMP:9565"/>
        <dbReference type="Rhea" id="RHEA-COMP:9566"/>
        <dbReference type="ChEBI" id="CHEBI:15378"/>
        <dbReference type="ChEBI" id="CHEBI:16389"/>
        <dbReference type="ChEBI" id="CHEBI:17976"/>
        <dbReference type="ChEBI" id="CHEBI:57540"/>
        <dbReference type="ChEBI" id="CHEBI:57945"/>
        <dbReference type="EC" id="7.1.1.2"/>
    </reaction>
</comment>
<dbReference type="InterPro" id="IPR000440">
    <property type="entry name" value="NADH_UbQ/plastoQ_OxRdtase_su3"/>
</dbReference>
<feature type="transmembrane region" description="Helical" evidence="9">
    <location>
        <begin position="91"/>
        <end position="109"/>
    </location>
</feature>
<dbReference type="AlphaFoldDB" id="A0A191TE91"/>
<geneLocation type="mitochondrion" evidence="10"/>
<keyword evidence="9" id="KW-0830">Ubiquinone</keyword>
<dbReference type="EMBL" id="KX169163">
    <property type="protein sequence ID" value="ANI86940.1"/>
    <property type="molecule type" value="Genomic_DNA"/>
</dbReference>
<dbReference type="Pfam" id="PF00507">
    <property type="entry name" value="Oxidored_q4"/>
    <property type="match status" value="1"/>
</dbReference>
<keyword evidence="9 10" id="KW-0496">Mitochondrion</keyword>
<name>A0A191TE91_9TREM</name>
<evidence type="ECO:0000256" key="5">
    <source>
        <dbReference type="ARBA" id="ARBA00022692"/>
    </source>
</evidence>
<dbReference type="EC" id="7.1.1.2" evidence="9"/>
<evidence type="ECO:0000313" key="10">
    <source>
        <dbReference type="EMBL" id="ANI86940.1"/>
    </source>
</evidence>